<sequence>MGLDMSSFGGAVASARKDKGMSQKELAAKIVKEDGQPITPQYLNDIEHDRRSPSSDHMIRQFIKVLEIKEEGVLYGLSGVLPEQDQKLVRRATPEKVDAAYVAFRKALKE</sequence>
<dbReference type="AlphaFoldDB" id="A0A1T4TLM5"/>
<feature type="domain" description="HTH cro/C1-type" evidence="2">
    <location>
        <begin position="12"/>
        <end position="73"/>
    </location>
</feature>
<dbReference type="STRING" id="225324.SAMN02745126_06478"/>
<accession>A0A1T4TLM5</accession>
<feature type="compositionally biased region" description="Basic and acidic residues" evidence="1">
    <location>
        <begin position="15"/>
        <end position="24"/>
    </location>
</feature>
<name>A0A1T4TLM5_9HYPH</name>
<evidence type="ECO:0000256" key="1">
    <source>
        <dbReference type="SAM" id="MobiDB-lite"/>
    </source>
</evidence>
<feature type="region of interest" description="Disordered" evidence="1">
    <location>
        <begin position="1"/>
        <end position="24"/>
    </location>
</feature>
<dbReference type="Gene3D" id="1.10.260.40">
    <property type="entry name" value="lambda repressor-like DNA-binding domains"/>
    <property type="match status" value="1"/>
</dbReference>
<proteinExistence type="predicted"/>
<dbReference type="Pfam" id="PF01381">
    <property type="entry name" value="HTH_3"/>
    <property type="match status" value="1"/>
</dbReference>
<dbReference type="PROSITE" id="PS50943">
    <property type="entry name" value="HTH_CROC1"/>
    <property type="match status" value="1"/>
</dbReference>
<dbReference type="SMART" id="SM00530">
    <property type="entry name" value="HTH_XRE"/>
    <property type="match status" value="1"/>
</dbReference>
<reference evidence="4" key="1">
    <citation type="submission" date="2017-02" db="EMBL/GenBank/DDBJ databases">
        <authorList>
            <person name="Varghese N."/>
            <person name="Submissions S."/>
        </authorList>
    </citation>
    <scope>NUCLEOTIDE SEQUENCE [LARGE SCALE GENOMIC DNA]</scope>
    <source>
        <strain evidence="4">ATCC 27094</strain>
    </source>
</reference>
<keyword evidence="4" id="KW-1185">Reference proteome</keyword>
<dbReference type="EMBL" id="FUWJ01000021">
    <property type="protein sequence ID" value="SKA41277.1"/>
    <property type="molecule type" value="Genomic_DNA"/>
</dbReference>
<gene>
    <name evidence="3" type="ORF">SAMN02745126_06478</name>
</gene>
<dbReference type="Proteomes" id="UP000190092">
    <property type="component" value="Unassembled WGS sequence"/>
</dbReference>
<evidence type="ECO:0000313" key="4">
    <source>
        <dbReference type="Proteomes" id="UP000190092"/>
    </source>
</evidence>
<dbReference type="InterPro" id="IPR010982">
    <property type="entry name" value="Lambda_DNA-bd_dom_sf"/>
</dbReference>
<dbReference type="OrthoDB" id="9809730at2"/>
<evidence type="ECO:0000313" key="3">
    <source>
        <dbReference type="EMBL" id="SKA41277.1"/>
    </source>
</evidence>
<protein>
    <submittedName>
        <fullName evidence="3">Transcriptional regulator, XRE family</fullName>
    </submittedName>
</protein>
<dbReference type="InterPro" id="IPR001387">
    <property type="entry name" value="Cro/C1-type_HTH"/>
</dbReference>
<dbReference type="SUPFAM" id="SSF47413">
    <property type="entry name" value="lambda repressor-like DNA-binding domains"/>
    <property type="match status" value="1"/>
</dbReference>
<dbReference type="GO" id="GO:0003677">
    <property type="term" value="F:DNA binding"/>
    <property type="evidence" value="ECO:0007669"/>
    <property type="project" value="InterPro"/>
</dbReference>
<organism evidence="3 4">
    <name type="scientific">Enhydrobacter aerosaccus</name>
    <dbReference type="NCBI Taxonomy" id="225324"/>
    <lineage>
        <taxon>Bacteria</taxon>
        <taxon>Pseudomonadati</taxon>
        <taxon>Pseudomonadota</taxon>
        <taxon>Alphaproteobacteria</taxon>
        <taxon>Hyphomicrobiales</taxon>
        <taxon>Enhydrobacter</taxon>
    </lineage>
</organism>
<dbReference type="CDD" id="cd00093">
    <property type="entry name" value="HTH_XRE"/>
    <property type="match status" value="1"/>
</dbReference>
<evidence type="ECO:0000259" key="2">
    <source>
        <dbReference type="PROSITE" id="PS50943"/>
    </source>
</evidence>